<keyword evidence="6" id="KW-1185">Reference proteome</keyword>
<keyword evidence="3" id="KW-0808">Transferase</keyword>
<dbReference type="SUPFAM" id="SSF53448">
    <property type="entry name" value="Nucleotide-diphospho-sugar transferases"/>
    <property type="match status" value="1"/>
</dbReference>
<name>A0A1X0Y1Q5_9BACT</name>
<evidence type="ECO:0000256" key="3">
    <source>
        <dbReference type="ARBA" id="ARBA00022679"/>
    </source>
</evidence>
<evidence type="ECO:0000313" key="6">
    <source>
        <dbReference type="Proteomes" id="UP000193136"/>
    </source>
</evidence>
<sequence length="293" mass="33787">MNSFCNKRVKVAAVVVLYRPDGDVLRCILSYANQVGRVFLVDNSENPETDKFQDFCNDEQNIEYCALGDNYGIARALNVGAEKAIAAGYDLLLTMDQDSMAAPNMVKYQLRAGDSLGWEKISIISPMHRIGFDHEKSMGDVYDVESAWTSGCLLNLHVYQKIGCFEEELFIDFVDHEYCLRSRVHGFRVVKVNAAELYHAIGDGARRVKVFGLPLIVSNHSPLRRYYITRNRLYVTKKFRKEFTGFYWMDKVYFISELITVLFFEKQKMDKIIMIFRGVLDYFNGVMGKCHYV</sequence>
<dbReference type="CDD" id="cd02526">
    <property type="entry name" value="GT2_RfbF_like"/>
    <property type="match status" value="1"/>
</dbReference>
<comment type="caution">
    <text evidence="5">The sequence shown here is derived from an EMBL/GenBank/DDBJ whole genome shotgun (WGS) entry which is preliminary data.</text>
</comment>
<dbReference type="RefSeq" id="WP_085010878.1">
    <property type="nucleotide sequence ID" value="NZ_NAAD01000013.1"/>
</dbReference>
<accession>A0A1X0Y1Q5</accession>
<dbReference type="InterPro" id="IPR001173">
    <property type="entry name" value="Glyco_trans_2-like"/>
</dbReference>
<feature type="domain" description="Glycosyltransferase 2-like" evidence="4">
    <location>
        <begin position="16"/>
        <end position="111"/>
    </location>
</feature>
<dbReference type="OrthoDB" id="9771846at2"/>
<dbReference type="Proteomes" id="UP000193136">
    <property type="component" value="Unassembled WGS sequence"/>
</dbReference>
<dbReference type="Pfam" id="PF00535">
    <property type="entry name" value="Glycos_transf_2"/>
    <property type="match status" value="1"/>
</dbReference>
<reference evidence="5 6" key="1">
    <citation type="submission" date="2017-03" db="EMBL/GenBank/DDBJ databases">
        <title>Genome sequence of Geothermobacter sp. EPR-M, Deep-Sea Iron Reducer.</title>
        <authorList>
            <person name="Tully B."/>
            <person name="Savalia P."/>
            <person name="Abuyen K."/>
            <person name="Baughan C."/>
            <person name="Romero E."/>
            <person name="Ronkowski C."/>
            <person name="Torres B."/>
            <person name="Tremblay J."/>
            <person name="Trujillo A."/>
            <person name="Tyler M."/>
            <person name="Perez-Rodriguez I."/>
            <person name="Amend J."/>
        </authorList>
    </citation>
    <scope>NUCLEOTIDE SEQUENCE [LARGE SCALE GENOMIC DNA]</scope>
    <source>
        <strain evidence="5 6">EPR-M</strain>
    </source>
</reference>
<proteinExistence type="inferred from homology"/>
<dbReference type="AlphaFoldDB" id="A0A1X0Y1Q5"/>
<organism evidence="5 6">
    <name type="scientific">Geothermobacter hydrogeniphilus</name>
    <dbReference type="NCBI Taxonomy" id="1969733"/>
    <lineage>
        <taxon>Bacteria</taxon>
        <taxon>Pseudomonadati</taxon>
        <taxon>Thermodesulfobacteriota</taxon>
        <taxon>Desulfuromonadia</taxon>
        <taxon>Desulfuromonadales</taxon>
        <taxon>Geothermobacteraceae</taxon>
        <taxon>Geothermobacter</taxon>
    </lineage>
</organism>
<evidence type="ECO:0000256" key="2">
    <source>
        <dbReference type="ARBA" id="ARBA00022676"/>
    </source>
</evidence>
<dbReference type="GO" id="GO:0016757">
    <property type="term" value="F:glycosyltransferase activity"/>
    <property type="evidence" value="ECO:0007669"/>
    <property type="project" value="UniProtKB-KW"/>
</dbReference>
<comment type="similarity">
    <text evidence="1">Belongs to the glycosyltransferase 2 family.</text>
</comment>
<dbReference type="InterPro" id="IPR029044">
    <property type="entry name" value="Nucleotide-diphossugar_trans"/>
</dbReference>
<protein>
    <recommendedName>
        <fullName evidence="4">Glycosyltransferase 2-like domain-containing protein</fullName>
    </recommendedName>
</protein>
<evidence type="ECO:0000259" key="4">
    <source>
        <dbReference type="Pfam" id="PF00535"/>
    </source>
</evidence>
<keyword evidence="2" id="KW-0328">Glycosyltransferase</keyword>
<gene>
    <name evidence="5" type="ORF">B5V00_11165</name>
</gene>
<dbReference type="Gene3D" id="3.90.550.10">
    <property type="entry name" value="Spore Coat Polysaccharide Biosynthesis Protein SpsA, Chain A"/>
    <property type="match status" value="1"/>
</dbReference>
<evidence type="ECO:0000256" key="1">
    <source>
        <dbReference type="ARBA" id="ARBA00006739"/>
    </source>
</evidence>
<dbReference type="STRING" id="1969733.B5V00_11165"/>
<evidence type="ECO:0000313" key="5">
    <source>
        <dbReference type="EMBL" id="ORJ59120.1"/>
    </source>
</evidence>
<dbReference type="EMBL" id="NAAD01000013">
    <property type="protein sequence ID" value="ORJ59120.1"/>
    <property type="molecule type" value="Genomic_DNA"/>
</dbReference>
<dbReference type="PANTHER" id="PTHR43179:SF12">
    <property type="entry name" value="GALACTOFURANOSYLTRANSFERASE GLFT2"/>
    <property type="match status" value="1"/>
</dbReference>
<dbReference type="PANTHER" id="PTHR43179">
    <property type="entry name" value="RHAMNOSYLTRANSFERASE WBBL"/>
    <property type="match status" value="1"/>
</dbReference>